<feature type="compositionally biased region" description="Basic residues" evidence="1">
    <location>
        <begin position="499"/>
        <end position="510"/>
    </location>
</feature>
<dbReference type="AlphaFoldDB" id="A0A183UI12"/>
<protein>
    <submittedName>
        <fullName evidence="6">Tudor domain-containing protein</fullName>
    </submittedName>
</protein>
<dbReference type="InterPro" id="IPR002999">
    <property type="entry name" value="Tudor"/>
</dbReference>
<dbReference type="WBParaSite" id="TCNE_0000813201-mRNA-1">
    <property type="protein sequence ID" value="TCNE_0000813201-mRNA-1"/>
    <property type="gene ID" value="TCNE_0000813201"/>
</dbReference>
<evidence type="ECO:0000313" key="4">
    <source>
        <dbReference type="EMBL" id="VDM39453.1"/>
    </source>
</evidence>
<accession>A0A183UI12</accession>
<sequence>MYQKKTPYRQAAVVVLLRSMSPIRVNTQALAVQSKIFAEGNERGGMDLHMRDVYQCGKKLIPLILSAESPVGQTKNESSEVKQGVFKALRIPTRSGQFLDAVVSHVESWTSLYVQLPPASLLLTQLQPTLSSYYNSSRGRIVNPLPGMTAIAKIGENNECFRIMVIKRESPVIVKVFFVDYGNTEGIDIRVLHKMPHHLLEIPGNCVVKGHFCGSMYVYDTNDQYHLVEDAVSRKIKLSRVQPVLHSTTSRTVTAESNYRAIRLAIGESSNADSAKYVIIPGIANSSAYEPPGYKDDVKQSMPYFPVGKDAYVPSDYKSEKSQLITGSLKKKKADEIRYFKPGDNNVILDAAKDEKSNDNFISYTRRVEMTSNSVLNADSVARISDSRSTYAAGAFVMQGPVFWMCMFVAVPVVVLLITAPVILLYKHRRGLQNKKKSFAFGTKQSEFGSLGEEEQDDSSMFGVQSMESLAEKKGISEEDLASFAGLIVAEKLRPQKRESKRRRHRRTSRSRSSSRQENISLFLNPSNCLHTTTSSENDCLMKRTYIALQLDHSEEEESLNESETKYYSENDATTNNRVKIGHTYKESSPSRGITCANSVHDSDLEMPQLSAIDRAIRGDGMTVATKPEAILINECGKLRSTQTPKCSASPTEGDTGFTCGSHLMVGLDEILANTIRRHAKRIDMVGFEVYVVVENECGCEVRPRCWLDAVRVGTAQLKPAVHPLFNNARFDAF</sequence>
<reference evidence="4 5" key="2">
    <citation type="submission" date="2018-11" db="EMBL/GenBank/DDBJ databases">
        <authorList>
            <consortium name="Pathogen Informatics"/>
        </authorList>
    </citation>
    <scope>NUCLEOTIDE SEQUENCE [LARGE SCALE GENOMIC DNA]</scope>
</reference>
<evidence type="ECO:0000256" key="1">
    <source>
        <dbReference type="SAM" id="MobiDB-lite"/>
    </source>
</evidence>
<proteinExistence type="predicted"/>
<evidence type="ECO:0000313" key="6">
    <source>
        <dbReference type="WBParaSite" id="TCNE_0000813201-mRNA-1"/>
    </source>
</evidence>
<dbReference type="SUPFAM" id="SSF63748">
    <property type="entry name" value="Tudor/PWWP/MBT"/>
    <property type="match status" value="1"/>
</dbReference>
<organism evidence="5 6">
    <name type="scientific">Toxocara canis</name>
    <name type="common">Canine roundworm</name>
    <dbReference type="NCBI Taxonomy" id="6265"/>
    <lineage>
        <taxon>Eukaryota</taxon>
        <taxon>Metazoa</taxon>
        <taxon>Ecdysozoa</taxon>
        <taxon>Nematoda</taxon>
        <taxon>Chromadorea</taxon>
        <taxon>Rhabditida</taxon>
        <taxon>Spirurina</taxon>
        <taxon>Ascaridomorpha</taxon>
        <taxon>Ascaridoidea</taxon>
        <taxon>Toxocaridae</taxon>
        <taxon>Toxocara</taxon>
    </lineage>
</organism>
<name>A0A183UI12_TOXCA</name>
<evidence type="ECO:0000256" key="2">
    <source>
        <dbReference type="SAM" id="Phobius"/>
    </source>
</evidence>
<keyword evidence="2" id="KW-0812">Transmembrane</keyword>
<keyword evidence="2" id="KW-1133">Transmembrane helix</keyword>
<dbReference type="Gene3D" id="2.30.30.140">
    <property type="match status" value="1"/>
</dbReference>
<gene>
    <name evidence="4" type="ORF">TCNE_LOCUS8132</name>
</gene>
<dbReference type="CDD" id="cd20379">
    <property type="entry name" value="Tudor_dTUD-like"/>
    <property type="match status" value="1"/>
</dbReference>
<dbReference type="Pfam" id="PF00567">
    <property type="entry name" value="TUDOR"/>
    <property type="match status" value="1"/>
</dbReference>
<evidence type="ECO:0000259" key="3">
    <source>
        <dbReference type="PROSITE" id="PS50304"/>
    </source>
</evidence>
<reference evidence="6" key="1">
    <citation type="submission" date="2016-06" db="UniProtKB">
        <authorList>
            <consortium name="WormBaseParasite"/>
        </authorList>
    </citation>
    <scope>IDENTIFICATION</scope>
</reference>
<feature type="transmembrane region" description="Helical" evidence="2">
    <location>
        <begin position="402"/>
        <end position="426"/>
    </location>
</feature>
<feature type="domain" description="Tudor" evidence="3">
    <location>
        <begin position="143"/>
        <end position="202"/>
    </location>
</feature>
<keyword evidence="5" id="KW-1185">Reference proteome</keyword>
<evidence type="ECO:0000313" key="5">
    <source>
        <dbReference type="Proteomes" id="UP000050794"/>
    </source>
</evidence>
<dbReference type="Proteomes" id="UP000050794">
    <property type="component" value="Unassembled WGS sequence"/>
</dbReference>
<feature type="region of interest" description="Disordered" evidence="1">
    <location>
        <begin position="495"/>
        <end position="518"/>
    </location>
</feature>
<keyword evidence="2" id="KW-0472">Membrane</keyword>
<dbReference type="PROSITE" id="PS50304">
    <property type="entry name" value="TUDOR"/>
    <property type="match status" value="1"/>
</dbReference>
<dbReference type="EMBL" id="UYWY01019833">
    <property type="protein sequence ID" value="VDM39453.1"/>
    <property type="molecule type" value="Genomic_DNA"/>
</dbReference>